<dbReference type="KEGG" id="hdi:HDIA_3167"/>
<dbReference type="GO" id="GO:0004061">
    <property type="term" value="F:arylformamidase activity"/>
    <property type="evidence" value="ECO:0007669"/>
    <property type="project" value="InterPro"/>
</dbReference>
<dbReference type="PANTHER" id="PTHR34861:SF10">
    <property type="entry name" value="CYCLASE"/>
    <property type="match status" value="1"/>
</dbReference>
<dbReference type="Gene3D" id="3.50.30.50">
    <property type="entry name" value="Putative cyclase"/>
    <property type="match status" value="1"/>
</dbReference>
<dbReference type="GO" id="GO:0019441">
    <property type="term" value="P:L-tryptophan catabolic process to kynurenine"/>
    <property type="evidence" value="ECO:0007669"/>
    <property type="project" value="InterPro"/>
</dbReference>
<name>A0A2C9D983_9HYPH</name>
<gene>
    <name evidence="1" type="ORF">HDIA_3167</name>
</gene>
<dbReference type="InterPro" id="IPR007325">
    <property type="entry name" value="KFase/CYL"/>
</dbReference>
<organism evidence="1 2">
    <name type="scientific">Hartmannibacter diazotrophicus</name>
    <dbReference type="NCBI Taxonomy" id="1482074"/>
    <lineage>
        <taxon>Bacteria</taxon>
        <taxon>Pseudomonadati</taxon>
        <taxon>Pseudomonadota</taxon>
        <taxon>Alphaproteobacteria</taxon>
        <taxon>Hyphomicrobiales</taxon>
        <taxon>Pleomorphomonadaceae</taxon>
        <taxon>Hartmannibacter</taxon>
    </lineage>
</organism>
<dbReference type="Proteomes" id="UP000223606">
    <property type="component" value="Chromosome 1"/>
</dbReference>
<protein>
    <submittedName>
        <fullName evidence="1">Putative cyclase</fullName>
    </submittedName>
</protein>
<dbReference type="RefSeq" id="WP_173796251.1">
    <property type="nucleotide sequence ID" value="NZ_LT960614.1"/>
</dbReference>
<evidence type="ECO:0000313" key="1">
    <source>
        <dbReference type="EMBL" id="SON56708.1"/>
    </source>
</evidence>
<dbReference type="PANTHER" id="PTHR34861">
    <property type="match status" value="1"/>
</dbReference>
<dbReference type="InterPro" id="IPR037175">
    <property type="entry name" value="KFase_sf"/>
</dbReference>
<accession>A0A2C9D983</accession>
<dbReference type="AlphaFoldDB" id="A0A2C9D983"/>
<keyword evidence="2" id="KW-1185">Reference proteome</keyword>
<dbReference type="Pfam" id="PF04199">
    <property type="entry name" value="Cyclase"/>
    <property type="match status" value="1"/>
</dbReference>
<dbReference type="SUPFAM" id="SSF102198">
    <property type="entry name" value="Putative cyclase"/>
    <property type="match status" value="1"/>
</dbReference>
<proteinExistence type="predicted"/>
<dbReference type="EMBL" id="LT960614">
    <property type="protein sequence ID" value="SON56708.1"/>
    <property type="molecule type" value="Genomic_DNA"/>
</dbReference>
<reference evidence="2" key="1">
    <citation type="submission" date="2017-09" db="EMBL/GenBank/DDBJ databases">
        <title>Genome sequence of Nannocystis excedens DSM 71.</title>
        <authorList>
            <person name="Blom J."/>
        </authorList>
    </citation>
    <scope>NUCLEOTIDE SEQUENCE [LARGE SCALE GENOMIC DNA]</scope>
    <source>
        <strain evidence="2">type strain: E19</strain>
    </source>
</reference>
<sequence length="317" mass="34658">MNIEVGLDAIAKASEKLSNWGRWGKDDHSGTLNFVTQDDIVAAGKLIKTGKVFALGIPLDREGPQTGLFGGRFNPIHQMLATGTDAVTGQQDANKIRYADDTLHLCVQGATHWDALGHVFYQDKAYNGHDAKLIDSRGLSVLGIEHSKSRMSGRGVLLDIARFRGVDWLKDGESISNDELDACAKAQGVEIRRADFVIIRTGQMERCLAEGEWGGYAGGDAPGVKFENCYWCHEKEIAAICSDTWGVEVRPNETPDANQPWHWVVIPAMGLCMGEIFYVKELAEDCARDGVYEFFFCGPPLIITGGTGSPINPQAIK</sequence>
<evidence type="ECO:0000313" key="2">
    <source>
        <dbReference type="Proteomes" id="UP000223606"/>
    </source>
</evidence>